<reference evidence="2" key="1">
    <citation type="submission" date="2022-07" db="EMBL/GenBank/DDBJ databases">
        <title>Description and genome-wide analysis of Profundicola chukchiensis gen. nov., sp. nov., marine bacteria isolated from bottom sediments of the Chukchi Sea.</title>
        <authorList>
            <person name="Romanenko L."/>
            <person name="Otstavnykh N."/>
            <person name="Kurilenko V."/>
            <person name="Eremeev V."/>
            <person name="Velansky P."/>
            <person name="Mikhailov V."/>
            <person name="Isaeva M."/>
        </authorList>
    </citation>
    <scope>NUCLEOTIDE SEQUENCE</scope>
    <source>
        <strain evidence="2">KMM 9713</strain>
    </source>
</reference>
<dbReference type="RefSeq" id="WP_304420567.1">
    <property type="nucleotide sequence ID" value="NZ_JANCMU010000003.1"/>
</dbReference>
<evidence type="ECO:0000313" key="3">
    <source>
        <dbReference type="Proteomes" id="UP001152599"/>
    </source>
</evidence>
<dbReference type="InterPro" id="IPR005583">
    <property type="entry name" value="YaaA"/>
</dbReference>
<name>A0A9X4N320_9FLAO</name>
<dbReference type="PANTHER" id="PTHR30283">
    <property type="entry name" value="PEROXIDE STRESS RESPONSE PROTEIN YAAA"/>
    <property type="match status" value="1"/>
</dbReference>
<comment type="caution">
    <text evidence="2">The sequence shown here is derived from an EMBL/GenBank/DDBJ whole genome shotgun (WGS) entry which is preliminary data.</text>
</comment>
<keyword evidence="3" id="KW-1185">Reference proteome</keyword>
<dbReference type="AlphaFoldDB" id="A0A9X4N320"/>
<evidence type="ECO:0000313" key="2">
    <source>
        <dbReference type="EMBL" id="MDG4946059.1"/>
    </source>
</evidence>
<dbReference type="GO" id="GO:0033194">
    <property type="term" value="P:response to hydroperoxide"/>
    <property type="evidence" value="ECO:0007669"/>
    <property type="project" value="TreeGrafter"/>
</dbReference>
<dbReference type="Proteomes" id="UP001152599">
    <property type="component" value="Unassembled WGS sequence"/>
</dbReference>
<proteinExistence type="inferred from homology"/>
<dbReference type="HAMAP" id="MF_00652">
    <property type="entry name" value="UPF0246"/>
    <property type="match status" value="1"/>
</dbReference>
<organism evidence="2 3">
    <name type="scientific">Profundicola chukchiensis</name>
    <dbReference type="NCBI Taxonomy" id="2961959"/>
    <lineage>
        <taxon>Bacteria</taxon>
        <taxon>Pseudomonadati</taxon>
        <taxon>Bacteroidota</taxon>
        <taxon>Flavobacteriia</taxon>
        <taxon>Flavobacteriales</taxon>
        <taxon>Weeksellaceae</taxon>
        <taxon>Profundicola</taxon>
    </lineage>
</organism>
<gene>
    <name evidence="2" type="ORF">NMK71_06505</name>
</gene>
<accession>A0A9X4N320</accession>
<evidence type="ECO:0000256" key="1">
    <source>
        <dbReference type="HAMAP-Rule" id="MF_00652"/>
    </source>
</evidence>
<dbReference type="PANTHER" id="PTHR30283:SF4">
    <property type="entry name" value="PEROXIDE STRESS RESISTANCE PROTEIN YAAA"/>
    <property type="match status" value="1"/>
</dbReference>
<sequence>MKIFLSPAKRLNEKEYEIPTELSTPKFLEDAKIVMESLSKKSPRKLQNLQKISSDLAALNYERNHSWKAQTKGDNVYPAAWMFDGEVYRGLRDSQLNKEEIKYFQENLIILSGLYGALRITDAVMPYRLEMGTDLKVGKHNNLYEFWTDKITSYVNDQIADDELLLDLSSKEYISVLDRDKMKGKWIDVKFKDFRNGELKQITVYFKKARGEMALYCAKTKAKSLDDLKKFDGMGYAYDDNLSTDDLLVFTR</sequence>
<dbReference type="GO" id="GO:0005829">
    <property type="term" value="C:cytosol"/>
    <property type="evidence" value="ECO:0007669"/>
    <property type="project" value="TreeGrafter"/>
</dbReference>
<dbReference type="Pfam" id="PF03883">
    <property type="entry name" value="H2O2_YaaD"/>
    <property type="match status" value="1"/>
</dbReference>
<comment type="similarity">
    <text evidence="1">Belongs to the UPF0246 family.</text>
</comment>
<dbReference type="EMBL" id="JANCMU010000003">
    <property type="protein sequence ID" value="MDG4946059.1"/>
    <property type="molecule type" value="Genomic_DNA"/>
</dbReference>
<protein>
    <recommendedName>
        <fullName evidence="1">UPF0246 protein NMK71_06505</fullName>
    </recommendedName>
</protein>